<sequence>AAIFLHQFIKGHKWVHLDIAPRMTSMAGENLAGGALGTPVRLLYKFIEEY</sequence>
<dbReference type="Proteomes" id="UP000229132">
    <property type="component" value="Unassembled WGS sequence"/>
</dbReference>
<dbReference type="GO" id="GO:0070006">
    <property type="term" value="F:metalloaminopeptidase activity"/>
    <property type="evidence" value="ECO:0007669"/>
    <property type="project" value="InterPro"/>
</dbReference>
<accession>A0A2J0MIZ1</accession>
<dbReference type="InterPro" id="IPR000819">
    <property type="entry name" value="Peptidase_M17_C"/>
</dbReference>
<dbReference type="SUPFAM" id="SSF53187">
    <property type="entry name" value="Zn-dependent exopeptidases"/>
    <property type="match status" value="1"/>
</dbReference>
<dbReference type="GO" id="GO:0046872">
    <property type="term" value="F:metal ion binding"/>
    <property type="evidence" value="ECO:0007669"/>
    <property type="project" value="InterPro"/>
</dbReference>
<name>A0A2J0MIZ1_9BACT</name>
<dbReference type="EMBL" id="PFOX01000029">
    <property type="protein sequence ID" value="PIZ85939.1"/>
    <property type="molecule type" value="Genomic_DNA"/>
</dbReference>
<comment type="caution">
    <text evidence="2">The sequence shown here is derived from an EMBL/GenBank/DDBJ whole genome shotgun (WGS) entry which is preliminary data.</text>
</comment>
<proteinExistence type="predicted"/>
<keyword evidence="2" id="KW-0031">Aminopeptidase</keyword>
<dbReference type="Gene3D" id="3.40.630.10">
    <property type="entry name" value="Zn peptidases"/>
    <property type="match status" value="1"/>
</dbReference>
<protein>
    <submittedName>
        <fullName evidence="2">Leucyl aminopeptidase</fullName>
    </submittedName>
</protein>
<evidence type="ECO:0000313" key="2">
    <source>
        <dbReference type="EMBL" id="PIZ85939.1"/>
    </source>
</evidence>
<evidence type="ECO:0000313" key="3">
    <source>
        <dbReference type="Proteomes" id="UP000229132"/>
    </source>
</evidence>
<feature type="non-terminal residue" evidence="2">
    <location>
        <position position="1"/>
    </location>
</feature>
<gene>
    <name evidence="2" type="ORF">COX94_01515</name>
</gene>
<organism evidence="2 3">
    <name type="scientific">Candidatus Nomurabacteria bacterium CG_4_10_14_0_2_um_filter_33_9</name>
    <dbReference type="NCBI Taxonomy" id="1974728"/>
    <lineage>
        <taxon>Bacteria</taxon>
        <taxon>Candidatus Nomuraibacteriota</taxon>
    </lineage>
</organism>
<evidence type="ECO:0000259" key="1">
    <source>
        <dbReference type="Pfam" id="PF00883"/>
    </source>
</evidence>
<reference evidence="3" key="1">
    <citation type="submission" date="2017-09" db="EMBL/GenBank/DDBJ databases">
        <title>Depth-based differentiation of microbial function through sediment-hosted aquifers and enrichment of novel symbionts in the deep terrestrial subsurface.</title>
        <authorList>
            <person name="Probst A.J."/>
            <person name="Ladd B."/>
            <person name="Jarett J.K."/>
            <person name="Geller-Mcgrath D.E."/>
            <person name="Sieber C.M.K."/>
            <person name="Emerson J.B."/>
            <person name="Anantharaman K."/>
            <person name="Thomas B.C."/>
            <person name="Malmstrom R."/>
            <person name="Stieglmeier M."/>
            <person name="Klingl A."/>
            <person name="Woyke T."/>
            <person name="Ryan C.M."/>
            <person name="Banfield J.F."/>
        </authorList>
    </citation>
    <scope>NUCLEOTIDE SEQUENCE [LARGE SCALE GENOMIC DNA]</scope>
</reference>
<keyword evidence="2" id="KW-0645">Protease</keyword>
<feature type="domain" description="Cytosol aminopeptidase" evidence="1">
    <location>
        <begin position="1"/>
        <end position="43"/>
    </location>
</feature>
<dbReference type="GO" id="GO:0006508">
    <property type="term" value="P:proteolysis"/>
    <property type="evidence" value="ECO:0007669"/>
    <property type="project" value="InterPro"/>
</dbReference>
<keyword evidence="2" id="KW-0378">Hydrolase</keyword>
<dbReference type="Pfam" id="PF00883">
    <property type="entry name" value="Peptidase_M17"/>
    <property type="match status" value="1"/>
</dbReference>
<dbReference type="AlphaFoldDB" id="A0A2J0MIZ1"/>